<accession>A0A2N8UF96</accession>
<dbReference type="PANTHER" id="PTHR46072">
    <property type="entry name" value="AMIDASE-RELATED-RELATED"/>
    <property type="match status" value="1"/>
</dbReference>
<name>A0A2N8UF96_9BASI</name>
<dbReference type="GO" id="GO:0004040">
    <property type="term" value="F:amidase activity"/>
    <property type="evidence" value="ECO:0007669"/>
    <property type="project" value="UniProtKB-EC"/>
</dbReference>
<evidence type="ECO:0000313" key="7">
    <source>
        <dbReference type="Proteomes" id="UP000239563"/>
    </source>
</evidence>
<dbReference type="Gene3D" id="3.90.1300.10">
    <property type="entry name" value="Amidase signature (AS) domain"/>
    <property type="match status" value="1"/>
</dbReference>
<evidence type="ECO:0000256" key="1">
    <source>
        <dbReference type="ARBA" id="ARBA00001311"/>
    </source>
</evidence>
<evidence type="ECO:0000256" key="2">
    <source>
        <dbReference type="ARBA" id="ARBA00009199"/>
    </source>
</evidence>
<keyword evidence="4" id="KW-0378">Hydrolase</keyword>
<evidence type="ECO:0000256" key="3">
    <source>
        <dbReference type="ARBA" id="ARBA00012922"/>
    </source>
</evidence>
<sequence>MASSTDYSNCTTWQQIAAEHRKSLVLPDATISNDPRLTEWNHRANASYDSPSNDKPGPSLVSLLGHDATKQIWSSKLDASLDGLDATGIVELTRSGKVTVHDVTQHFLHRASVVHQATNCLSHFFAQEALDRAKQLDDKRAELEKHGRLDELGPLFGLPMSIKGHISYDRHGSQRGFVFDVLPDPASHPLVQRNLTAEQLNLLSTTQGGFVSETPVNASIASLLLQNDAVIIGKTTMPQGIMHLDTTNNLYGQTLNPHNLALSPGGSSGGESALIAGGGSALGVGSDIGGSIRQPCGVCGLYGLRPTTQRLPYAGVRSTMPGNEGVGSSLGPMATSLRDVELFMASLMNQSTRPWEWDHTVLPVPWRKVDSLLAGASSKPIVVGVMMEDGVVRPTAPVRRALSHWVDRLQAASQGGVRGIVLRRWDPRDMHRRAWDIIRSLYFMDSGKMFSLLAQATGEPILPLTHFILSEPFVRPASADLAADTAAAAARQPNTRKLDELTYLESCAHVRAREAFRKEFLQRWNALELDALLCPVLGSVAPRPGTVKYWGYTSVFNLVDYPGVVFPSGLQADSRLDQEFDAASAAGGEFGYAQRDGWMSEFDKDNAEEYEQHREVFEGAPVGLQLIGRRHRDEELLKYAELLLHVVGGDSG</sequence>
<dbReference type="PROSITE" id="PS00571">
    <property type="entry name" value="AMIDASES"/>
    <property type="match status" value="1"/>
</dbReference>
<gene>
    <name evidence="6" type="ORF">SRS1_14407</name>
</gene>
<reference evidence="6 7" key="1">
    <citation type="submission" date="2017-02" db="EMBL/GenBank/DDBJ databases">
        <authorList>
            <person name="Peterson S.W."/>
        </authorList>
    </citation>
    <scope>NUCLEOTIDE SEQUENCE [LARGE SCALE GENOMIC DNA]</scope>
    <source>
        <strain evidence="6 7">SRS1_H2-8</strain>
    </source>
</reference>
<dbReference type="EMBL" id="LT795062">
    <property type="protein sequence ID" value="SJX63657.1"/>
    <property type="molecule type" value="Genomic_DNA"/>
</dbReference>
<evidence type="ECO:0000313" key="6">
    <source>
        <dbReference type="EMBL" id="SJX63657.1"/>
    </source>
</evidence>
<dbReference type="SUPFAM" id="SSF75304">
    <property type="entry name" value="Amidase signature (AS) enzymes"/>
    <property type="match status" value="1"/>
</dbReference>
<dbReference type="Proteomes" id="UP000239563">
    <property type="component" value="Chromosome IX"/>
</dbReference>
<dbReference type="InterPro" id="IPR020556">
    <property type="entry name" value="Amidase_CS"/>
</dbReference>
<evidence type="ECO:0000259" key="5">
    <source>
        <dbReference type="Pfam" id="PF01425"/>
    </source>
</evidence>
<feature type="domain" description="Amidase" evidence="5">
    <location>
        <begin position="215"/>
        <end position="637"/>
    </location>
</feature>
<dbReference type="InterPro" id="IPR023631">
    <property type="entry name" value="Amidase_dom"/>
</dbReference>
<evidence type="ECO:0000256" key="4">
    <source>
        <dbReference type="ARBA" id="ARBA00022801"/>
    </source>
</evidence>
<comment type="catalytic activity">
    <reaction evidence="1">
        <text>a monocarboxylic acid amide + H2O = a monocarboxylate + NH4(+)</text>
        <dbReference type="Rhea" id="RHEA:12020"/>
        <dbReference type="ChEBI" id="CHEBI:15377"/>
        <dbReference type="ChEBI" id="CHEBI:28938"/>
        <dbReference type="ChEBI" id="CHEBI:35757"/>
        <dbReference type="ChEBI" id="CHEBI:83628"/>
        <dbReference type="EC" id="3.5.1.4"/>
    </reaction>
</comment>
<feature type="domain" description="Amidase" evidence="5">
    <location>
        <begin position="102"/>
        <end position="177"/>
    </location>
</feature>
<dbReference type="PANTHER" id="PTHR46072:SF4">
    <property type="entry name" value="AMIDASE C550.07-RELATED"/>
    <property type="match status" value="1"/>
</dbReference>
<dbReference type="InterPro" id="IPR036928">
    <property type="entry name" value="AS_sf"/>
</dbReference>
<comment type="similarity">
    <text evidence="2">Belongs to the amidase family.</text>
</comment>
<dbReference type="AlphaFoldDB" id="A0A2N8UF96"/>
<protein>
    <recommendedName>
        <fullName evidence="3">amidase</fullName>
        <ecNumber evidence="3">3.5.1.4</ecNumber>
    </recommendedName>
</protein>
<dbReference type="Pfam" id="PF01425">
    <property type="entry name" value="Amidase"/>
    <property type="match status" value="2"/>
</dbReference>
<proteinExistence type="inferred from homology"/>
<organism evidence="6 7">
    <name type="scientific">Sporisorium reilianum f. sp. reilianum</name>
    <dbReference type="NCBI Taxonomy" id="72559"/>
    <lineage>
        <taxon>Eukaryota</taxon>
        <taxon>Fungi</taxon>
        <taxon>Dikarya</taxon>
        <taxon>Basidiomycota</taxon>
        <taxon>Ustilaginomycotina</taxon>
        <taxon>Ustilaginomycetes</taxon>
        <taxon>Ustilaginales</taxon>
        <taxon>Ustilaginaceae</taxon>
        <taxon>Sporisorium</taxon>
    </lineage>
</organism>
<dbReference type="EC" id="3.5.1.4" evidence="3"/>